<proteinExistence type="predicted"/>
<dbReference type="InterPro" id="IPR009781">
    <property type="entry name" value="DUF1345"/>
</dbReference>
<keyword evidence="3" id="KW-1185">Reference proteome</keyword>
<dbReference type="RefSeq" id="WP_260723861.1">
    <property type="nucleotide sequence ID" value="NZ_BAAABS010000091.1"/>
</dbReference>
<evidence type="ECO:0000313" key="3">
    <source>
        <dbReference type="Proteomes" id="UP001058271"/>
    </source>
</evidence>
<evidence type="ECO:0000313" key="2">
    <source>
        <dbReference type="EMBL" id="UWZ34538.1"/>
    </source>
</evidence>
<dbReference type="Pfam" id="PF07077">
    <property type="entry name" value="DUF1345"/>
    <property type="match status" value="1"/>
</dbReference>
<protein>
    <submittedName>
        <fullName evidence="2">DUF1345 domain-containing protein</fullName>
    </submittedName>
</protein>
<evidence type="ECO:0000256" key="1">
    <source>
        <dbReference type="SAM" id="Phobius"/>
    </source>
</evidence>
<feature type="transmembrane region" description="Helical" evidence="1">
    <location>
        <begin position="21"/>
        <end position="42"/>
    </location>
</feature>
<feature type="transmembrane region" description="Helical" evidence="1">
    <location>
        <begin position="48"/>
        <end position="67"/>
    </location>
</feature>
<keyword evidence="1" id="KW-0812">Transmembrane</keyword>
<gene>
    <name evidence="2" type="ORF">Drose_25350</name>
</gene>
<reference evidence="2" key="1">
    <citation type="submission" date="2021-04" db="EMBL/GenBank/DDBJ databases">
        <title>Biosynthetic gene clusters of Dactylosporangioum roseum.</title>
        <authorList>
            <person name="Hartkoorn R.C."/>
            <person name="Beaudoing E."/>
            <person name="Hot D."/>
            <person name="Moureu S."/>
        </authorList>
    </citation>
    <scope>NUCLEOTIDE SEQUENCE</scope>
    <source>
        <strain evidence="2">NRRL B-16295</strain>
    </source>
</reference>
<accession>A0ABY5YXQ9</accession>
<keyword evidence="1" id="KW-1133">Transmembrane helix</keyword>
<name>A0ABY5YXQ9_9ACTN</name>
<feature type="transmembrane region" description="Helical" evidence="1">
    <location>
        <begin position="88"/>
        <end position="110"/>
    </location>
</feature>
<feature type="transmembrane region" description="Helical" evidence="1">
    <location>
        <begin position="122"/>
        <end position="143"/>
    </location>
</feature>
<dbReference type="Proteomes" id="UP001058271">
    <property type="component" value="Chromosome"/>
</dbReference>
<dbReference type="EMBL" id="CP073721">
    <property type="protein sequence ID" value="UWZ34538.1"/>
    <property type="molecule type" value="Genomic_DNA"/>
</dbReference>
<organism evidence="2 3">
    <name type="scientific">Dactylosporangium roseum</name>
    <dbReference type="NCBI Taxonomy" id="47989"/>
    <lineage>
        <taxon>Bacteria</taxon>
        <taxon>Bacillati</taxon>
        <taxon>Actinomycetota</taxon>
        <taxon>Actinomycetes</taxon>
        <taxon>Micromonosporales</taxon>
        <taxon>Micromonosporaceae</taxon>
        <taxon>Dactylosporangium</taxon>
    </lineage>
</organism>
<feature type="transmembrane region" description="Helical" evidence="1">
    <location>
        <begin position="204"/>
        <end position="224"/>
    </location>
</feature>
<sequence>MGSRAGRPAAESRSVGVSARRTALIAAGGGLLVAAVAAVVVPRPYVPLIGWDAAAVVFLLVTWRRIARMDVPATAAESEREDPTRAGADLGLLIAAVVSLAAVGVVVAQASSGQALVEVLQIGLGVGSVVASWAVVHTIYTLAYARLYYAGRDGGVDFHDLDPDSLPQFSDFAYLSFTVGMTFQVSDTELRTAAFRSAVLRQALLSYLFGTVIVALTINLVAGLSR</sequence>
<keyword evidence="1" id="KW-0472">Membrane</keyword>